<gene>
    <name evidence="5" type="ORF">BDW42DRAFT_168055</name>
</gene>
<accession>A0A2J5HWU4</accession>
<comment type="similarity">
    <text evidence="1">Belongs to the glycosyltransferase 25 family.</text>
</comment>
<dbReference type="OrthoDB" id="47375at2759"/>
<organism evidence="5 6">
    <name type="scientific">Aspergillus taichungensis</name>
    <dbReference type="NCBI Taxonomy" id="482145"/>
    <lineage>
        <taxon>Eukaryota</taxon>
        <taxon>Fungi</taxon>
        <taxon>Dikarya</taxon>
        <taxon>Ascomycota</taxon>
        <taxon>Pezizomycotina</taxon>
        <taxon>Eurotiomycetes</taxon>
        <taxon>Eurotiomycetidae</taxon>
        <taxon>Eurotiales</taxon>
        <taxon>Aspergillaceae</taxon>
        <taxon>Aspergillus</taxon>
        <taxon>Aspergillus subgen. Circumdati</taxon>
    </lineage>
</organism>
<dbReference type="PANTHER" id="PTHR10730">
    <property type="entry name" value="PROCOLLAGEN-LYSINE,2-OXOGLUTARATE 5-DIOXYGENASE/GLYCOSYLTRANSFERASE 25 FAMILY MEMBER"/>
    <property type="match status" value="1"/>
</dbReference>
<reference evidence="6" key="1">
    <citation type="submission" date="2017-12" db="EMBL/GenBank/DDBJ databases">
        <authorList>
            <consortium name="DOE Joint Genome Institute"/>
            <person name="Mondo S.J."/>
            <person name="Kjaerbolling I."/>
            <person name="Vesth T.C."/>
            <person name="Frisvad J.C."/>
            <person name="Nybo J.L."/>
            <person name="Theobald S."/>
            <person name="Kuo A."/>
            <person name="Bowyer P."/>
            <person name="Matsuda Y."/>
            <person name="Lyhne E.K."/>
            <person name="Kogle M.E."/>
            <person name="Clum A."/>
            <person name="Lipzen A."/>
            <person name="Salamov A."/>
            <person name="Ngan C.Y."/>
            <person name="Daum C."/>
            <person name="Chiniquy J."/>
            <person name="Barry K."/>
            <person name="LaButti K."/>
            <person name="Haridas S."/>
            <person name="Simmons B.A."/>
            <person name="Magnuson J.K."/>
            <person name="Mortensen U.H."/>
            <person name="Larsen T.O."/>
            <person name="Grigoriev I.V."/>
            <person name="Baker S.E."/>
            <person name="Andersen M.R."/>
            <person name="Nordberg H.P."/>
            <person name="Cantor M.N."/>
            <person name="Hua S.X."/>
        </authorList>
    </citation>
    <scope>NUCLEOTIDE SEQUENCE [LARGE SCALE GENOMIC DNA]</scope>
    <source>
        <strain evidence="6">IBT 19404</strain>
    </source>
</reference>
<evidence type="ECO:0008006" key="7">
    <source>
        <dbReference type="Google" id="ProtNLM"/>
    </source>
</evidence>
<evidence type="ECO:0000256" key="1">
    <source>
        <dbReference type="ARBA" id="ARBA00006721"/>
    </source>
</evidence>
<dbReference type="InterPro" id="IPR050757">
    <property type="entry name" value="Collagen_mod_GT25"/>
</dbReference>
<dbReference type="Proteomes" id="UP000235023">
    <property type="component" value="Unassembled WGS sequence"/>
</dbReference>
<feature type="region of interest" description="Disordered" evidence="4">
    <location>
        <begin position="303"/>
        <end position="329"/>
    </location>
</feature>
<evidence type="ECO:0000256" key="3">
    <source>
        <dbReference type="ARBA" id="ARBA00022679"/>
    </source>
</evidence>
<proteinExistence type="inferred from homology"/>
<keyword evidence="3" id="KW-0808">Transferase</keyword>
<evidence type="ECO:0000256" key="2">
    <source>
        <dbReference type="ARBA" id="ARBA00022676"/>
    </source>
</evidence>
<evidence type="ECO:0000313" key="5">
    <source>
        <dbReference type="EMBL" id="PLN81890.1"/>
    </source>
</evidence>
<dbReference type="GO" id="GO:0016740">
    <property type="term" value="F:transferase activity"/>
    <property type="evidence" value="ECO:0007669"/>
    <property type="project" value="UniProtKB-KW"/>
</dbReference>
<dbReference type="CDD" id="cd06532">
    <property type="entry name" value="Glyco_transf_25"/>
    <property type="match status" value="1"/>
</dbReference>
<dbReference type="InterPro" id="IPR002654">
    <property type="entry name" value="Glyco_trans_25"/>
</dbReference>
<keyword evidence="6" id="KW-1185">Reference proteome</keyword>
<dbReference type="PANTHER" id="PTHR10730:SF53">
    <property type="entry name" value="GLYCOSYLTRANSFERASE 25 FAMILY MEMBER"/>
    <property type="match status" value="1"/>
</dbReference>
<evidence type="ECO:0000313" key="6">
    <source>
        <dbReference type="Proteomes" id="UP000235023"/>
    </source>
</evidence>
<protein>
    <recommendedName>
        <fullName evidence="7">LPS glycosyltransferase</fullName>
    </recommendedName>
</protein>
<name>A0A2J5HWU4_9EURO</name>
<dbReference type="EMBL" id="KZ559532">
    <property type="protein sequence ID" value="PLN81890.1"/>
    <property type="molecule type" value="Genomic_DNA"/>
</dbReference>
<dbReference type="AlphaFoldDB" id="A0A2J5HWU4"/>
<sequence length="392" mass="43445">MAWSMPSTRFPSLLLYLIGAVAVVFVVFSYSTFPNPVPAAVRQTETHHYLDDIRNETLGVEKIFAINLPSRPDKRDSIVLRSSVLGFHVDWVDGVTPDQLNPLAYPYNWHDDLTAREYAARRAHMNALQHIVDKGISSAIIMEDDSDWDVTIKTQLQSMALALRALQGTSPAATSSPYGDNWDLLWLGHCGINQRLNSTYFVSSHDPTVPPAHHFAPVFRDSPPINRTEDTRLAFEAEDGVCSYLYAVSNHAAKKMLSAMSVSPTGMKENLDSGGQLDITLGRMCRANYLKCYAPYPSLTGRLMTSSDIRDSDEGEDQGREKSRMPPDSANVVYSTLKNINRILDGESTVKAAWDDFPVQEIRPSNVSVVGGTLHIPGAGETLREIPFYPPS</sequence>
<keyword evidence="2" id="KW-0328">Glycosyltransferase</keyword>
<feature type="compositionally biased region" description="Basic and acidic residues" evidence="4">
    <location>
        <begin position="308"/>
        <end position="325"/>
    </location>
</feature>
<evidence type="ECO:0000256" key="4">
    <source>
        <dbReference type="SAM" id="MobiDB-lite"/>
    </source>
</evidence>